<dbReference type="Gene3D" id="3.80.10.10">
    <property type="entry name" value="Ribonuclease Inhibitor"/>
    <property type="match status" value="1"/>
</dbReference>
<dbReference type="InterPro" id="IPR026906">
    <property type="entry name" value="LRR_5"/>
</dbReference>
<organism evidence="1 2">
    <name type="scientific">Triparma laevis f. inornata</name>
    <dbReference type="NCBI Taxonomy" id="1714386"/>
    <lineage>
        <taxon>Eukaryota</taxon>
        <taxon>Sar</taxon>
        <taxon>Stramenopiles</taxon>
        <taxon>Ochrophyta</taxon>
        <taxon>Bolidophyceae</taxon>
        <taxon>Parmales</taxon>
        <taxon>Triparmaceae</taxon>
        <taxon>Triparma</taxon>
    </lineage>
</organism>
<dbReference type="InterPro" id="IPR032675">
    <property type="entry name" value="LRR_dom_sf"/>
</dbReference>
<evidence type="ECO:0008006" key="3">
    <source>
        <dbReference type="Google" id="ProtNLM"/>
    </source>
</evidence>
<dbReference type="PANTHER" id="PTHR45661">
    <property type="entry name" value="SURFACE ANTIGEN"/>
    <property type="match status" value="1"/>
</dbReference>
<dbReference type="AlphaFoldDB" id="A0A9W7DY66"/>
<reference evidence="2" key="1">
    <citation type="journal article" date="2023" name="Commun. Biol.">
        <title>Genome analysis of Parmales, the sister group of diatoms, reveals the evolutionary specialization of diatoms from phago-mixotrophs to photoautotrophs.</title>
        <authorList>
            <person name="Ban H."/>
            <person name="Sato S."/>
            <person name="Yoshikawa S."/>
            <person name="Yamada K."/>
            <person name="Nakamura Y."/>
            <person name="Ichinomiya M."/>
            <person name="Sato N."/>
            <person name="Blanc-Mathieu R."/>
            <person name="Endo H."/>
            <person name="Kuwata A."/>
            <person name="Ogata H."/>
        </authorList>
    </citation>
    <scope>NUCLEOTIDE SEQUENCE [LARGE SCALE GENOMIC DNA]</scope>
</reference>
<name>A0A9W7DY66_9STRA</name>
<evidence type="ECO:0000313" key="1">
    <source>
        <dbReference type="EMBL" id="GMH60889.1"/>
    </source>
</evidence>
<protein>
    <recommendedName>
        <fullName evidence="3">Leucine-rich repeat domain-containing protein</fullName>
    </recommendedName>
</protein>
<dbReference type="EMBL" id="BLQM01000081">
    <property type="protein sequence ID" value="GMH60889.1"/>
    <property type="molecule type" value="Genomic_DNA"/>
</dbReference>
<dbReference type="InterPro" id="IPR053139">
    <property type="entry name" value="Surface_bspA-like"/>
</dbReference>
<evidence type="ECO:0000313" key="2">
    <source>
        <dbReference type="Proteomes" id="UP001162640"/>
    </source>
</evidence>
<comment type="caution">
    <text evidence="1">The sequence shown here is derived from an EMBL/GenBank/DDBJ whole genome shotgun (WGS) entry which is preliminary data.</text>
</comment>
<sequence>MFTNDFKRLLVGFVMGDTLMTLRLATKSWKRVADAFIDEGVRSGELIVHNGKDIEMADSILDKCKFLRVIFLLNIKKVGEYSCWHADNLVVVDIPDGVESIGDSAFNQCHSLTAVSFPTTSTRIGDFAFYDRSSLDNVDLLHTNLRELDREAFRDCSELKSMMIPDSLQTLGDWVFIDCSKLVPFIIKTYDNDAVVAHLRSLQN</sequence>
<dbReference type="SUPFAM" id="SSF52058">
    <property type="entry name" value="L domain-like"/>
    <property type="match status" value="1"/>
</dbReference>
<gene>
    <name evidence="1" type="ORF">TL16_g03147</name>
</gene>
<dbReference type="PANTHER" id="PTHR45661:SF3">
    <property type="entry name" value="IG-LIKE DOMAIN-CONTAINING PROTEIN"/>
    <property type="match status" value="1"/>
</dbReference>
<proteinExistence type="predicted"/>
<accession>A0A9W7DY66</accession>
<dbReference type="Proteomes" id="UP001162640">
    <property type="component" value="Unassembled WGS sequence"/>
</dbReference>
<dbReference type="Pfam" id="PF13306">
    <property type="entry name" value="LRR_5"/>
    <property type="match status" value="1"/>
</dbReference>